<comment type="caution">
    <text evidence="2">The sequence shown here is derived from an EMBL/GenBank/DDBJ whole genome shotgun (WGS) entry which is preliminary data.</text>
</comment>
<accession>A0A317PL28</accession>
<dbReference type="RefSeq" id="WP_170123816.1">
    <property type="nucleotide sequence ID" value="NZ_QGTS01000029.1"/>
</dbReference>
<sequence>MSAEIKAAIIVSLFLLIVGTSCFVGYQYQSNSNRADAAEKALTQTKTVTANVMTTLSIFNTMSQANADAKQRIEKQTEDRVVIIEKAIASDDCAKQPVPSAAVEQLREHANRIRSGSAGTTTSEPAD</sequence>
<dbReference type="AlphaFoldDB" id="A0A317PL28"/>
<dbReference type="Proteomes" id="UP000246744">
    <property type="component" value="Unassembled WGS sequence"/>
</dbReference>
<dbReference type="EMBL" id="QGTS01000029">
    <property type="protein sequence ID" value="PWV99565.1"/>
    <property type="molecule type" value="Genomic_DNA"/>
</dbReference>
<organism evidence="2 3">
    <name type="scientific">Mangrovibacter plantisponsor</name>
    <dbReference type="NCBI Taxonomy" id="451513"/>
    <lineage>
        <taxon>Bacteria</taxon>
        <taxon>Pseudomonadati</taxon>
        <taxon>Pseudomonadota</taxon>
        <taxon>Gammaproteobacteria</taxon>
        <taxon>Enterobacterales</taxon>
        <taxon>Enterobacteriaceae</taxon>
        <taxon>Mangrovibacter</taxon>
    </lineage>
</organism>
<keyword evidence="3" id="KW-1185">Reference proteome</keyword>
<proteinExistence type="predicted"/>
<reference evidence="2 3" key="1">
    <citation type="submission" date="2018-05" db="EMBL/GenBank/DDBJ databases">
        <title>Genomic Encyclopedia of Type Strains, Phase IV (KMG-IV): sequencing the most valuable type-strain genomes for metagenomic binning, comparative biology and taxonomic classification.</title>
        <authorList>
            <person name="Goeker M."/>
        </authorList>
    </citation>
    <scope>NUCLEOTIDE SEQUENCE [LARGE SCALE GENOMIC DNA]</scope>
    <source>
        <strain evidence="2 3">DSM 19579</strain>
    </source>
</reference>
<evidence type="ECO:0000313" key="3">
    <source>
        <dbReference type="Proteomes" id="UP000246744"/>
    </source>
</evidence>
<name>A0A317PL28_9ENTR</name>
<feature type="compositionally biased region" description="Polar residues" evidence="1">
    <location>
        <begin position="117"/>
        <end position="127"/>
    </location>
</feature>
<feature type="region of interest" description="Disordered" evidence="1">
    <location>
        <begin position="107"/>
        <end position="127"/>
    </location>
</feature>
<gene>
    <name evidence="2" type="ORF">DES37_12910</name>
</gene>
<dbReference type="PROSITE" id="PS51257">
    <property type="entry name" value="PROKAR_LIPOPROTEIN"/>
    <property type="match status" value="1"/>
</dbReference>
<protein>
    <submittedName>
        <fullName evidence="2">Uncharacterized protein DUF2570</fullName>
    </submittedName>
</protein>
<evidence type="ECO:0000313" key="2">
    <source>
        <dbReference type="EMBL" id="PWV99565.1"/>
    </source>
</evidence>
<evidence type="ECO:0000256" key="1">
    <source>
        <dbReference type="SAM" id="MobiDB-lite"/>
    </source>
</evidence>